<protein>
    <submittedName>
        <fullName evidence="1">Uncharacterized protein</fullName>
    </submittedName>
</protein>
<sequence length="32" mass="4020">MYKLYEIIDMFKCIDFIFIIYKIKYYGSCKLL</sequence>
<accession>A0A6C0I5W7</accession>
<name>A0A6C0I5W7_9ZZZZ</name>
<proteinExistence type="predicted"/>
<dbReference type="EMBL" id="MN740110">
    <property type="protein sequence ID" value="QHT88182.1"/>
    <property type="molecule type" value="Genomic_DNA"/>
</dbReference>
<dbReference type="AlphaFoldDB" id="A0A6C0I5W7"/>
<reference evidence="1" key="1">
    <citation type="journal article" date="2020" name="Nature">
        <title>Giant virus diversity and host interactions through global metagenomics.</title>
        <authorList>
            <person name="Schulz F."/>
            <person name="Roux S."/>
            <person name="Paez-Espino D."/>
            <person name="Jungbluth S."/>
            <person name="Walsh D.A."/>
            <person name="Denef V.J."/>
            <person name="McMahon K.D."/>
            <person name="Konstantinidis K.T."/>
            <person name="Eloe-Fadrosh E.A."/>
            <person name="Kyrpides N.C."/>
            <person name="Woyke T."/>
        </authorList>
    </citation>
    <scope>NUCLEOTIDE SEQUENCE</scope>
    <source>
        <strain evidence="1">GVMAG-M-3300023184-24</strain>
    </source>
</reference>
<evidence type="ECO:0000313" key="1">
    <source>
        <dbReference type="EMBL" id="QHT88182.1"/>
    </source>
</evidence>
<organism evidence="1">
    <name type="scientific">viral metagenome</name>
    <dbReference type="NCBI Taxonomy" id="1070528"/>
    <lineage>
        <taxon>unclassified sequences</taxon>
        <taxon>metagenomes</taxon>
        <taxon>organismal metagenomes</taxon>
    </lineage>
</organism>